<gene>
    <name evidence="1" type="ORF">MPRI_02780</name>
</gene>
<dbReference type="EMBL" id="AP022597">
    <property type="protein sequence ID" value="BBY68091.1"/>
    <property type="molecule type" value="Genomic_DNA"/>
</dbReference>
<name>A0ABN6AJ67_9MYCO</name>
<proteinExistence type="predicted"/>
<organism evidence="1 2">
    <name type="scientific">Mycobacterium paraintracellulare</name>
    <dbReference type="NCBI Taxonomy" id="1138383"/>
    <lineage>
        <taxon>Bacteria</taxon>
        <taxon>Bacillati</taxon>
        <taxon>Actinomycetota</taxon>
        <taxon>Actinomycetes</taxon>
        <taxon>Mycobacteriales</taxon>
        <taxon>Mycobacteriaceae</taxon>
        <taxon>Mycobacterium</taxon>
        <taxon>Mycobacterium avium complex (MAC)</taxon>
    </lineage>
</organism>
<evidence type="ECO:0000313" key="2">
    <source>
        <dbReference type="Proteomes" id="UP000466578"/>
    </source>
</evidence>
<accession>A0ABN6AJ67</accession>
<protein>
    <submittedName>
        <fullName evidence="1">Uncharacterized protein</fullName>
    </submittedName>
</protein>
<reference evidence="1 2" key="1">
    <citation type="journal article" date="2019" name="Emerg. Microbes Infect.">
        <title>Comprehensive subspecies identification of 175 nontuberculous mycobacteria species based on 7547 genomic profiles.</title>
        <authorList>
            <person name="Matsumoto Y."/>
            <person name="Kinjo T."/>
            <person name="Motooka D."/>
            <person name="Nabeya D."/>
            <person name="Jung N."/>
            <person name="Uechi K."/>
            <person name="Horii T."/>
            <person name="Iida T."/>
            <person name="Fujita J."/>
            <person name="Nakamura S."/>
        </authorList>
    </citation>
    <scope>NUCLEOTIDE SEQUENCE [LARGE SCALE GENOMIC DNA]</scope>
    <source>
        <strain evidence="1 2">JCM 30622</strain>
    </source>
</reference>
<dbReference type="Proteomes" id="UP000466578">
    <property type="component" value="Chromosome"/>
</dbReference>
<evidence type="ECO:0000313" key="1">
    <source>
        <dbReference type="EMBL" id="BBY68091.1"/>
    </source>
</evidence>
<keyword evidence="2" id="KW-1185">Reference proteome</keyword>
<sequence>MIGLEDVQRAGMAAAGYGVDEDQRVPLLEQVIGQVHPPDSVVDDLDHRIILRQFGIADHFGAESVIPQEAVADPGYQDAGCHAGTAVRRL</sequence>